<dbReference type="Pfam" id="PF01636">
    <property type="entry name" value="APH"/>
    <property type="match status" value="1"/>
</dbReference>
<dbReference type="InterPro" id="IPR002575">
    <property type="entry name" value="Aminoglycoside_PTrfase"/>
</dbReference>
<feature type="domain" description="Aminoglycoside phosphotransferase" evidence="1">
    <location>
        <begin position="70"/>
        <end position="100"/>
    </location>
</feature>
<evidence type="ECO:0000313" key="2">
    <source>
        <dbReference type="EMBL" id="CAG8835551.1"/>
    </source>
</evidence>
<comment type="caution">
    <text evidence="2">The sequence shown here is derived from an EMBL/GenBank/DDBJ whole genome shotgun (WGS) entry which is preliminary data.</text>
</comment>
<name>A0ABN7WLV9_GIGMA</name>
<proteinExistence type="predicted"/>
<reference evidence="2 3" key="1">
    <citation type="submission" date="2021-06" db="EMBL/GenBank/DDBJ databases">
        <authorList>
            <person name="Kallberg Y."/>
            <person name="Tangrot J."/>
            <person name="Rosling A."/>
        </authorList>
    </citation>
    <scope>NUCLEOTIDE SEQUENCE [LARGE SCALE GENOMIC DNA]</scope>
    <source>
        <strain evidence="2 3">120-4 pot B 10/14</strain>
    </source>
</reference>
<accession>A0ABN7WLV9</accession>
<dbReference type="PANTHER" id="PTHR21310">
    <property type="entry name" value="AMINOGLYCOSIDE PHOSPHOTRANSFERASE-RELATED-RELATED"/>
    <property type="match status" value="1"/>
</dbReference>
<dbReference type="Proteomes" id="UP000789901">
    <property type="component" value="Unassembled WGS sequence"/>
</dbReference>
<evidence type="ECO:0000313" key="3">
    <source>
        <dbReference type="Proteomes" id="UP000789901"/>
    </source>
</evidence>
<protein>
    <submittedName>
        <fullName evidence="2">7347_t:CDS:1</fullName>
    </submittedName>
</protein>
<dbReference type="EMBL" id="CAJVQB010051690">
    <property type="protein sequence ID" value="CAG8835551.1"/>
    <property type="molecule type" value="Genomic_DNA"/>
</dbReference>
<dbReference type="SUPFAM" id="SSF56112">
    <property type="entry name" value="Protein kinase-like (PK-like)"/>
    <property type="match status" value="1"/>
</dbReference>
<dbReference type="InterPro" id="IPR051678">
    <property type="entry name" value="AGP_Transferase"/>
</dbReference>
<organism evidence="2 3">
    <name type="scientific">Gigaspora margarita</name>
    <dbReference type="NCBI Taxonomy" id="4874"/>
    <lineage>
        <taxon>Eukaryota</taxon>
        <taxon>Fungi</taxon>
        <taxon>Fungi incertae sedis</taxon>
        <taxon>Mucoromycota</taxon>
        <taxon>Glomeromycotina</taxon>
        <taxon>Glomeromycetes</taxon>
        <taxon>Diversisporales</taxon>
        <taxon>Gigasporaceae</taxon>
        <taxon>Gigaspora</taxon>
    </lineage>
</organism>
<evidence type="ECO:0000259" key="1">
    <source>
        <dbReference type="Pfam" id="PF01636"/>
    </source>
</evidence>
<keyword evidence="3" id="KW-1185">Reference proteome</keyword>
<dbReference type="PANTHER" id="PTHR21310:SF15">
    <property type="entry name" value="AMINOGLYCOSIDE PHOSPHOTRANSFERASE DOMAIN-CONTAINING PROTEIN"/>
    <property type="match status" value="1"/>
</dbReference>
<feature type="non-terminal residue" evidence="2">
    <location>
        <position position="1"/>
    </location>
</feature>
<sequence length="170" mass="20207">YPQWKTESEVAVMEYIRLYTNIPVPKVYYWNSSVNNPVVAEYILMEHIPGIHLCDIWIPKYFQDDENNTFILTHRNFYSSNILVNNNEITGIIDWECSGAFPMECLYTYPVWITNSPVIEPTNKKSIEHIILQNFFRAEMSCHNPDFIRTIDNIDKEKKEFYSIVFSYEV</sequence>
<gene>
    <name evidence="2" type="ORF">GMARGA_LOCUS32628</name>
</gene>
<dbReference type="InterPro" id="IPR011009">
    <property type="entry name" value="Kinase-like_dom_sf"/>
</dbReference>
<dbReference type="Gene3D" id="3.90.1200.10">
    <property type="match status" value="1"/>
</dbReference>